<keyword evidence="3" id="KW-0732">Signal</keyword>
<evidence type="ECO:0000256" key="2">
    <source>
        <dbReference type="SAM" id="Phobius"/>
    </source>
</evidence>
<keyword evidence="5" id="KW-1185">Reference proteome</keyword>
<feature type="chain" id="PRO_5034332067" evidence="3">
    <location>
        <begin position="22"/>
        <end position="301"/>
    </location>
</feature>
<evidence type="ECO:0000256" key="3">
    <source>
        <dbReference type="SAM" id="SignalP"/>
    </source>
</evidence>
<feature type="signal peptide" evidence="3">
    <location>
        <begin position="1"/>
        <end position="21"/>
    </location>
</feature>
<accession>A0A8H6Y152</accession>
<dbReference type="EMBL" id="JACAZI010000010">
    <property type="protein sequence ID" value="KAF7349850.1"/>
    <property type="molecule type" value="Genomic_DNA"/>
</dbReference>
<dbReference type="AlphaFoldDB" id="A0A8H6Y152"/>
<sequence>MEMLQAFALFLTILAGQGTLGLMGVDAASLAPIEATNFNSHTQTPPDSSGGQMVFNWNDGDDEGDHNAIDTRIFMLTNGGNSSLADNSTGQYVIEALAVQFNKTHFTQDASSTPWVAIFPCTKNSPAGNTSDLIANAEKLGAHAILAYTEGATYQFCNLTNNTPSATIPIYITETWHNSGLVFSDQINDLFAPSPIKFYDAAAMNKLASNITADFAALQSNSSFLIQTHALLVRIPAIASNVTAAAEASETSSGPAPTKSPNMSPNAAWRMRVGVGIGGVIGMQTVFCMGVALGLGVALVL</sequence>
<reference evidence="4" key="1">
    <citation type="submission" date="2020-05" db="EMBL/GenBank/DDBJ databases">
        <title>Mycena genomes resolve the evolution of fungal bioluminescence.</title>
        <authorList>
            <person name="Tsai I.J."/>
        </authorList>
    </citation>
    <scope>NUCLEOTIDE SEQUENCE</scope>
    <source>
        <strain evidence="4">CCC161011</strain>
    </source>
</reference>
<evidence type="ECO:0000313" key="5">
    <source>
        <dbReference type="Proteomes" id="UP000620124"/>
    </source>
</evidence>
<proteinExistence type="predicted"/>
<dbReference type="Proteomes" id="UP000620124">
    <property type="component" value="Unassembled WGS sequence"/>
</dbReference>
<evidence type="ECO:0000313" key="4">
    <source>
        <dbReference type="EMBL" id="KAF7349850.1"/>
    </source>
</evidence>
<gene>
    <name evidence="4" type="ORF">MVEN_01285500</name>
</gene>
<feature type="region of interest" description="Disordered" evidence="1">
    <location>
        <begin position="39"/>
        <end position="61"/>
    </location>
</feature>
<dbReference type="OrthoDB" id="3034444at2759"/>
<feature type="compositionally biased region" description="Polar residues" evidence="1">
    <location>
        <begin position="39"/>
        <end position="51"/>
    </location>
</feature>
<feature type="transmembrane region" description="Helical" evidence="2">
    <location>
        <begin position="273"/>
        <end position="300"/>
    </location>
</feature>
<comment type="caution">
    <text evidence="4">The sequence shown here is derived from an EMBL/GenBank/DDBJ whole genome shotgun (WGS) entry which is preliminary data.</text>
</comment>
<evidence type="ECO:0000256" key="1">
    <source>
        <dbReference type="SAM" id="MobiDB-lite"/>
    </source>
</evidence>
<name>A0A8H6Y152_9AGAR</name>
<keyword evidence="2" id="KW-1133">Transmembrane helix</keyword>
<organism evidence="4 5">
    <name type="scientific">Mycena venus</name>
    <dbReference type="NCBI Taxonomy" id="2733690"/>
    <lineage>
        <taxon>Eukaryota</taxon>
        <taxon>Fungi</taxon>
        <taxon>Dikarya</taxon>
        <taxon>Basidiomycota</taxon>
        <taxon>Agaricomycotina</taxon>
        <taxon>Agaricomycetes</taxon>
        <taxon>Agaricomycetidae</taxon>
        <taxon>Agaricales</taxon>
        <taxon>Marasmiineae</taxon>
        <taxon>Mycenaceae</taxon>
        <taxon>Mycena</taxon>
    </lineage>
</organism>
<keyword evidence="2" id="KW-0472">Membrane</keyword>
<protein>
    <submittedName>
        <fullName evidence="4">Uncharacterized protein</fullName>
    </submittedName>
</protein>
<keyword evidence="2" id="KW-0812">Transmembrane</keyword>